<dbReference type="HOGENOM" id="CLU_3086763_0_0_1"/>
<dbReference type="EMBL" id="KN818300">
    <property type="protein sequence ID" value="KIL60343.1"/>
    <property type="molecule type" value="Genomic_DNA"/>
</dbReference>
<accession>A0A0C2WVH9</accession>
<organism evidence="1 2">
    <name type="scientific">Amanita muscaria (strain Koide BX008)</name>
    <dbReference type="NCBI Taxonomy" id="946122"/>
    <lineage>
        <taxon>Eukaryota</taxon>
        <taxon>Fungi</taxon>
        <taxon>Dikarya</taxon>
        <taxon>Basidiomycota</taxon>
        <taxon>Agaricomycotina</taxon>
        <taxon>Agaricomycetes</taxon>
        <taxon>Agaricomycetidae</taxon>
        <taxon>Agaricales</taxon>
        <taxon>Pluteineae</taxon>
        <taxon>Amanitaceae</taxon>
        <taxon>Amanita</taxon>
    </lineage>
</organism>
<evidence type="ECO:0000313" key="2">
    <source>
        <dbReference type="Proteomes" id="UP000054549"/>
    </source>
</evidence>
<protein>
    <submittedName>
        <fullName evidence="1">Uncharacterized protein</fullName>
    </submittedName>
</protein>
<dbReference type="InParanoid" id="A0A0C2WVH9"/>
<dbReference type="Proteomes" id="UP000054549">
    <property type="component" value="Unassembled WGS sequence"/>
</dbReference>
<reference evidence="1 2" key="1">
    <citation type="submission" date="2014-04" db="EMBL/GenBank/DDBJ databases">
        <title>Evolutionary Origins and Diversification of the Mycorrhizal Mutualists.</title>
        <authorList>
            <consortium name="DOE Joint Genome Institute"/>
            <consortium name="Mycorrhizal Genomics Consortium"/>
            <person name="Kohler A."/>
            <person name="Kuo A."/>
            <person name="Nagy L.G."/>
            <person name="Floudas D."/>
            <person name="Copeland A."/>
            <person name="Barry K.W."/>
            <person name="Cichocki N."/>
            <person name="Veneault-Fourrey C."/>
            <person name="LaButti K."/>
            <person name="Lindquist E.A."/>
            <person name="Lipzen A."/>
            <person name="Lundell T."/>
            <person name="Morin E."/>
            <person name="Murat C."/>
            <person name="Riley R."/>
            <person name="Ohm R."/>
            <person name="Sun H."/>
            <person name="Tunlid A."/>
            <person name="Henrissat B."/>
            <person name="Grigoriev I.V."/>
            <person name="Hibbett D.S."/>
            <person name="Martin F."/>
        </authorList>
    </citation>
    <scope>NUCLEOTIDE SEQUENCE [LARGE SCALE GENOMIC DNA]</scope>
    <source>
        <strain evidence="1 2">Koide BX008</strain>
    </source>
</reference>
<name>A0A0C2WVH9_AMAMK</name>
<proteinExistence type="predicted"/>
<dbReference type="AlphaFoldDB" id="A0A0C2WVH9"/>
<sequence>MVSTSTVKHSRLTTDVCIPITFTSPHNTPSPMFLCQDISTLTPSYLKRTTAI</sequence>
<keyword evidence="2" id="KW-1185">Reference proteome</keyword>
<gene>
    <name evidence="1" type="ORF">M378DRAFT_168227</name>
</gene>
<evidence type="ECO:0000313" key="1">
    <source>
        <dbReference type="EMBL" id="KIL60343.1"/>
    </source>
</evidence>